<comment type="subcellular location">
    <subcellularLocation>
        <location evidence="1">Cell membrane</location>
        <topology evidence="1">Multi-pass membrane protein</topology>
    </subcellularLocation>
</comment>
<dbReference type="PANTHER" id="PTHR36838">
    <property type="entry name" value="AUXIN EFFLUX CARRIER FAMILY PROTEIN"/>
    <property type="match status" value="1"/>
</dbReference>
<keyword evidence="7 8" id="KW-0472">Membrane</keyword>
<keyword evidence="3" id="KW-0813">Transport</keyword>
<feature type="transmembrane region" description="Helical" evidence="8">
    <location>
        <begin position="7"/>
        <end position="24"/>
    </location>
</feature>
<comment type="similarity">
    <text evidence="2">Belongs to the auxin efflux carrier (TC 2.A.69) family.</text>
</comment>
<evidence type="ECO:0000256" key="1">
    <source>
        <dbReference type="ARBA" id="ARBA00004651"/>
    </source>
</evidence>
<evidence type="ECO:0000256" key="8">
    <source>
        <dbReference type="SAM" id="Phobius"/>
    </source>
</evidence>
<organism evidence="9 10">
    <name type="scientific">Cytobacillus kochii</name>
    <dbReference type="NCBI Taxonomy" id="859143"/>
    <lineage>
        <taxon>Bacteria</taxon>
        <taxon>Bacillati</taxon>
        <taxon>Bacillota</taxon>
        <taxon>Bacilli</taxon>
        <taxon>Bacillales</taxon>
        <taxon>Bacillaceae</taxon>
        <taxon>Cytobacillus</taxon>
    </lineage>
</organism>
<evidence type="ECO:0000313" key="10">
    <source>
        <dbReference type="Proteomes" id="UP000215137"/>
    </source>
</evidence>
<feature type="transmembrane region" description="Helical" evidence="8">
    <location>
        <begin position="158"/>
        <end position="182"/>
    </location>
</feature>
<feature type="transmembrane region" description="Helical" evidence="8">
    <location>
        <begin position="36"/>
        <end position="54"/>
    </location>
</feature>
<dbReference type="KEGG" id="bko:CKF48_04665"/>
<keyword evidence="6 8" id="KW-1133">Transmembrane helix</keyword>
<feature type="transmembrane region" description="Helical" evidence="8">
    <location>
        <begin position="284"/>
        <end position="307"/>
    </location>
</feature>
<keyword evidence="10" id="KW-1185">Reference proteome</keyword>
<dbReference type="PANTHER" id="PTHR36838:SF1">
    <property type="entry name" value="SLR1864 PROTEIN"/>
    <property type="match status" value="1"/>
</dbReference>
<dbReference type="AlphaFoldDB" id="A0A248TES1"/>
<dbReference type="Gene3D" id="1.20.1530.20">
    <property type="match status" value="1"/>
</dbReference>
<dbReference type="InterPro" id="IPR004776">
    <property type="entry name" value="Mem_transp_PIN-like"/>
</dbReference>
<evidence type="ECO:0000256" key="5">
    <source>
        <dbReference type="ARBA" id="ARBA00022692"/>
    </source>
</evidence>
<evidence type="ECO:0000313" key="9">
    <source>
        <dbReference type="EMBL" id="ASV66674.1"/>
    </source>
</evidence>
<dbReference type="GO" id="GO:0005886">
    <property type="term" value="C:plasma membrane"/>
    <property type="evidence" value="ECO:0007669"/>
    <property type="project" value="UniProtKB-SubCell"/>
</dbReference>
<name>A0A248TES1_9BACI</name>
<reference evidence="9 10" key="1">
    <citation type="submission" date="2017-08" db="EMBL/GenBank/DDBJ databases">
        <title>Complete Genome Sequence of Bacillus kochii Oregon-R-modENCODE STRAIN BDGP4, isolated from Drosophila melanogaster gut.</title>
        <authorList>
            <person name="Wan K.H."/>
            <person name="Yu C."/>
            <person name="Park S."/>
            <person name="Hammonds A.S."/>
            <person name="Booth B.W."/>
            <person name="Celniker S.E."/>
        </authorList>
    </citation>
    <scope>NUCLEOTIDE SEQUENCE [LARGE SCALE GENOMIC DNA]</scope>
    <source>
        <strain evidence="9 10">BDGP4</strain>
    </source>
</reference>
<feature type="transmembrane region" description="Helical" evidence="8">
    <location>
        <begin position="194"/>
        <end position="211"/>
    </location>
</feature>
<dbReference type="Pfam" id="PF03547">
    <property type="entry name" value="Mem_trans"/>
    <property type="match status" value="2"/>
</dbReference>
<sequence>MTFFIEIFLQIIFPILLLLALGAFLQRKFSFQLKQLSTLVTNCFMPAAIFLHIYRSSFDASLLGQLLSYLFIFTVALMIIGQIMAKCLSLNKGEAATLKNSISLMNSNNYGLPVSQLVFTVNPLGVSVQIIIIIVQNILTFTYGMYNLLSTSRSIGSLLLSLVKLPVIHALLLGYLFLLFNIPLPTFIEIPLDQLAAGFIGLALLLLGAQLSQIQLKMFHRVITWSLIGRLLLGPALSFLIITLLGIEGILAQSLFIASAFPTSRNTATIALEYNVEPQLTAQIVLYSTLLSSLTVSLVIYLSYLLYV</sequence>
<proteinExistence type="inferred from homology"/>
<dbReference type="Proteomes" id="UP000215137">
    <property type="component" value="Chromosome"/>
</dbReference>
<evidence type="ECO:0000256" key="4">
    <source>
        <dbReference type="ARBA" id="ARBA00022475"/>
    </source>
</evidence>
<dbReference type="InterPro" id="IPR038770">
    <property type="entry name" value="Na+/solute_symporter_sf"/>
</dbReference>
<dbReference type="RefSeq" id="WP_095370249.1">
    <property type="nucleotide sequence ID" value="NZ_CP022983.1"/>
</dbReference>
<protein>
    <submittedName>
        <fullName evidence="9">Transporter</fullName>
    </submittedName>
</protein>
<feature type="transmembrane region" description="Helical" evidence="8">
    <location>
        <begin position="231"/>
        <end position="256"/>
    </location>
</feature>
<evidence type="ECO:0000256" key="7">
    <source>
        <dbReference type="ARBA" id="ARBA00023136"/>
    </source>
</evidence>
<feature type="transmembrane region" description="Helical" evidence="8">
    <location>
        <begin position="66"/>
        <end position="85"/>
    </location>
</feature>
<gene>
    <name evidence="9" type="ORF">CKF48_04665</name>
</gene>
<dbReference type="EMBL" id="CP022983">
    <property type="protein sequence ID" value="ASV66674.1"/>
    <property type="molecule type" value="Genomic_DNA"/>
</dbReference>
<evidence type="ECO:0000256" key="2">
    <source>
        <dbReference type="ARBA" id="ARBA00010145"/>
    </source>
</evidence>
<keyword evidence="5 8" id="KW-0812">Transmembrane</keyword>
<dbReference type="GO" id="GO:0055085">
    <property type="term" value="P:transmembrane transport"/>
    <property type="evidence" value="ECO:0007669"/>
    <property type="project" value="InterPro"/>
</dbReference>
<feature type="transmembrane region" description="Helical" evidence="8">
    <location>
        <begin position="126"/>
        <end position="146"/>
    </location>
</feature>
<evidence type="ECO:0000256" key="6">
    <source>
        <dbReference type="ARBA" id="ARBA00022989"/>
    </source>
</evidence>
<keyword evidence="4" id="KW-1003">Cell membrane</keyword>
<evidence type="ECO:0000256" key="3">
    <source>
        <dbReference type="ARBA" id="ARBA00022448"/>
    </source>
</evidence>
<accession>A0A248TES1</accession>
<dbReference type="OrthoDB" id="527159at2"/>